<organism evidence="2 3">
    <name type="scientific">Sclerotinia sclerotiorum (strain ATCC 18683 / 1980 / Ss-1)</name>
    <name type="common">White mold</name>
    <name type="synonym">Whetzelinia sclerotiorum</name>
    <dbReference type="NCBI Taxonomy" id="665079"/>
    <lineage>
        <taxon>Eukaryota</taxon>
        <taxon>Fungi</taxon>
        <taxon>Dikarya</taxon>
        <taxon>Ascomycota</taxon>
        <taxon>Pezizomycotina</taxon>
        <taxon>Leotiomycetes</taxon>
        <taxon>Helotiales</taxon>
        <taxon>Sclerotiniaceae</taxon>
        <taxon>Sclerotinia</taxon>
    </lineage>
</organism>
<feature type="region of interest" description="Disordered" evidence="1">
    <location>
        <begin position="43"/>
        <end position="73"/>
    </location>
</feature>
<evidence type="ECO:0000313" key="2">
    <source>
        <dbReference type="EMBL" id="EDN96786.1"/>
    </source>
</evidence>
<proteinExistence type="predicted"/>
<evidence type="ECO:0000256" key="1">
    <source>
        <dbReference type="SAM" id="MobiDB-lite"/>
    </source>
</evidence>
<sequence>MSFLGNLRLNVVSTAPGDTDIPLASVPTAILHNCIRLLASVESKRPAASHDEEGQGDENKHFSNPTSRNLEIY</sequence>
<dbReference type="HOGENOM" id="CLU_2706324_0_0_1"/>
<reference evidence="3" key="1">
    <citation type="journal article" date="2011" name="PLoS Genet.">
        <title>Genomic analysis of the necrotrophic fungal pathogens Sclerotinia sclerotiorum and Botrytis cinerea.</title>
        <authorList>
            <person name="Amselem J."/>
            <person name="Cuomo C.A."/>
            <person name="van Kan J.A."/>
            <person name="Viaud M."/>
            <person name="Benito E.P."/>
            <person name="Couloux A."/>
            <person name="Coutinho P.M."/>
            <person name="de Vries R.P."/>
            <person name="Dyer P.S."/>
            <person name="Fillinger S."/>
            <person name="Fournier E."/>
            <person name="Gout L."/>
            <person name="Hahn M."/>
            <person name="Kohn L."/>
            <person name="Lapalu N."/>
            <person name="Plummer K.M."/>
            <person name="Pradier J.M."/>
            <person name="Quevillon E."/>
            <person name="Sharon A."/>
            <person name="Simon A."/>
            <person name="ten Have A."/>
            <person name="Tudzynski B."/>
            <person name="Tudzynski P."/>
            <person name="Wincker P."/>
            <person name="Andrew M."/>
            <person name="Anthouard V."/>
            <person name="Beever R.E."/>
            <person name="Beffa R."/>
            <person name="Benoit I."/>
            <person name="Bouzid O."/>
            <person name="Brault B."/>
            <person name="Chen Z."/>
            <person name="Choquer M."/>
            <person name="Collemare J."/>
            <person name="Cotton P."/>
            <person name="Danchin E.G."/>
            <person name="Da Silva C."/>
            <person name="Gautier A."/>
            <person name="Giraud C."/>
            <person name="Giraud T."/>
            <person name="Gonzalez C."/>
            <person name="Grossetete S."/>
            <person name="Guldener U."/>
            <person name="Henrissat B."/>
            <person name="Howlett B.J."/>
            <person name="Kodira C."/>
            <person name="Kretschmer M."/>
            <person name="Lappartient A."/>
            <person name="Leroch M."/>
            <person name="Levis C."/>
            <person name="Mauceli E."/>
            <person name="Neuveglise C."/>
            <person name="Oeser B."/>
            <person name="Pearson M."/>
            <person name="Poulain J."/>
            <person name="Poussereau N."/>
            <person name="Quesneville H."/>
            <person name="Rascle C."/>
            <person name="Schumacher J."/>
            <person name="Segurens B."/>
            <person name="Sexton A."/>
            <person name="Silva E."/>
            <person name="Sirven C."/>
            <person name="Soanes D.M."/>
            <person name="Talbot N.J."/>
            <person name="Templeton M."/>
            <person name="Yandava C."/>
            <person name="Yarden O."/>
            <person name="Zeng Q."/>
            <person name="Rollins J.A."/>
            <person name="Lebrun M.H."/>
            <person name="Dickman M."/>
        </authorList>
    </citation>
    <scope>NUCLEOTIDE SEQUENCE [LARGE SCALE GENOMIC DNA]</scope>
    <source>
        <strain evidence="3">ATCC 18683 / 1980 / Ss-1</strain>
    </source>
</reference>
<evidence type="ECO:0000313" key="3">
    <source>
        <dbReference type="Proteomes" id="UP000001312"/>
    </source>
</evidence>
<gene>
    <name evidence="2" type="ORF">SS1G_01712</name>
</gene>
<dbReference type="AlphaFoldDB" id="A7E8T4"/>
<dbReference type="InParanoid" id="A7E8T4"/>
<dbReference type="KEGG" id="ssl:SS1G_01712"/>
<dbReference type="EMBL" id="CH476622">
    <property type="protein sequence ID" value="EDN96786.1"/>
    <property type="molecule type" value="Genomic_DNA"/>
</dbReference>
<accession>A7E8T4</accession>
<feature type="compositionally biased region" description="Polar residues" evidence="1">
    <location>
        <begin position="62"/>
        <end position="73"/>
    </location>
</feature>
<dbReference type="RefSeq" id="XP_001597518.1">
    <property type="nucleotide sequence ID" value="XM_001597468.1"/>
</dbReference>
<protein>
    <submittedName>
        <fullName evidence="2">Uncharacterized protein</fullName>
    </submittedName>
</protein>
<dbReference type="GeneID" id="5493383"/>
<feature type="compositionally biased region" description="Basic and acidic residues" evidence="1">
    <location>
        <begin position="43"/>
        <end position="61"/>
    </location>
</feature>
<name>A7E8T4_SCLS1</name>
<keyword evidence="3" id="KW-1185">Reference proteome</keyword>
<dbReference type="Proteomes" id="UP000001312">
    <property type="component" value="Unassembled WGS sequence"/>
</dbReference>